<evidence type="ECO:0000256" key="2">
    <source>
        <dbReference type="ARBA" id="ARBA00009675"/>
    </source>
</evidence>
<name>A0A1Q6DT75_METT1</name>
<evidence type="ECO:0000256" key="1">
    <source>
        <dbReference type="ARBA" id="ARBA00005111"/>
    </source>
</evidence>
<evidence type="ECO:0000313" key="7">
    <source>
        <dbReference type="Proteomes" id="UP000185744"/>
    </source>
</evidence>
<keyword evidence="6" id="KW-0489">Methyltransferase</keyword>
<dbReference type="UniPathway" id="UPA00643"/>
<protein>
    <recommendedName>
        <fullName evidence="3">[methylamine--corrinoid protein] Co-methyltransferase</fullName>
        <ecNumber evidence="3">2.1.1.248</ecNumber>
    </recommendedName>
</protein>
<dbReference type="InParanoid" id="A0A1Q6DT75"/>
<reference evidence="6" key="1">
    <citation type="submission" date="2016-12" db="EMBL/GenBank/DDBJ databases">
        <title>Discovery of methanogenic haloarchaea.</title>
        <authorList>
            <person name="Sorokin D.Y."/>
            <person name="Makarova K.S."/>
            <person name="Abbas B."/>
            <person name="Ferrer M."/>
            <person name="Golyshin P.N."/>
        </authorList>
    </citation>
    <scope>NUCLEOTIDE SEQUENCE [LARGE SCALE GENOMIC DNA]</scope>
    <source>
        <strain evidence="6">HMET1</strain>
    </source>
</reference>
<comment type="pathway">
    <text evidence="1">One-carbon metabolism; methanogenesis from methylamine.</text>
</comment>
<dbReference type="Gene3D" id="3.20.20.460">
    <property type="entry name" value="Monomethylamine methyltransferase MtmB"/>
    <property type="match status" value="1"/>
</dbReference>
<dbReference type="Pfam" id="PF05369">
    <property type="entry name" value="MtmB"/>
    <property type="match status" value="1"/>
</dbReference>
<comment type="similarity">
    <text evidence="2">Belongs to the monomethylamine methyltransferase family.</text>
</comment>
<dbReference type="SUPFAM" id="SSF75098">
    <property type="entry name" value="Monomethylamine methyltransferase MtmB"/>
    <property type="match status" value="1"/>
</dbReference>
<dbReference type="EC" id="2.1.1.248" evidence="3"/>
<evidence type="ECO:0000256" key="4">
    <source>
        <dbReference type="ARBA" id="ARBA00022774"/>
    </source>
</evidence>
<dbReference type="InterPro" id="IPR008031">
    <property type="entry name" value="MtmB_MeTrfase"/>
</dbReference>
<keyword evidence="6" id="KW-0808">Transferase</keyword>
<accession>A0A1Q6DT75</accession>
<dbReference type="AlphaFoldDB" id="A0A1Q6DT75"/>
<comment type="catalytic activity">
    <reaction evidence="5">
        <text>Co(I)-[methylamine-specific corrinoid protein] + methylamine + H(+) = methyl-Co(III)-[methylamine-specific corrinoid protein] + NH4(+)</text>
        <dbReference type="Rhea" id="RHEA:26059"/>
        <dbReference type="Rhea" id="RHEA-COMP:11120"/>
        <dbReference type="Rhea" id="RHEA-COMP:11121"/>
        <dbReference type="ChEBI" id="CHEBI:15378"/>
        <dbReference type="ChEBI" id="CHEBI:28938"/>
        <dbReference type="ChEBI" id="CHEBI:59338"/>
        <dbReference type="ChEBI" id="CHEBI:85033"/>
        <dbReference type="ChEBI" id="CHEBI:85035"/>
        <dbReference type="EC" id="2.1.1.248"/>
    </reaction>
</comment>
<dbReference type="InterPro" id="IPR036655">
    <property type="entry name" value="MtmB_sf"/>
</dbReference>
<organism evidence="6 7">
    <name type="scientific">Methanohalarchaeum thermophilum</name>
    <dbReference type="NCBI Taxonomy" id="1903181"/>
    <lineage>
        <taxon>Archaea</taxon>
        <taxon>Methanobacteriati</taxon>
        <taxon>Methanobacteriota</taxon>
        <taxon>Methanonatronarchaeia</taxon>
        <taxon>Methanonatronarchaeales</taxon>
        <taxon>Methanonatronarchaeaceae</taxon>
        <taxon>Candidatus Methanohalarchaeum</taxon>
    </lineage>
</organism>
<sequence length="226" mass="24991">MVAGWVENNDTIMIEQMPIFGGYAGGLEESTIIDMASHLISYTMYHCDWHLDGPIHVRWGITTARECLAMAGHVAAAFNKIKPNILIGNQYYPLSGPCTNMCLKEVAAQAMTDTVSGREIMSGSASAKGVLKDYTTSMESKMMSEAAEAVAGLDVSEANQIIDELVSSYEDNYMEADQTKDPDNTELGNGKKMQECYNMDDLTPTDKYFEIYQSTKNELEELGLKF</sequence>
<dbReference type="GO" id="GO:0032259">
    <property type="term" value="P:methylation"/>
    <property type="evidence" value="ECO:0007669"/>
    <property type="project" value="UniProtKB-KW"/>
</dbReference>
<keyword evidence="4" id="KW-0669">Pyrrolysine</keyword>
<gene>
    <name evidence="6" type="ORF">BTN85_0003</name>
</gene>
<keyword evidence="7" id="KW-1185">Reference proteome</keyword>
<comment type="caution">
    <text evidence="6">The sequence shown here is derived from an EMBL/GenBank/DDBJ whole genome shotgun (WGS) entry which is preliminary data.</text>
</comment>
<evidence type="ECO:0000256" key="5">
    <source>
        <dbReference type="ARBA" id="ARBA00047505"/>
    </source>
</evidence>
<dbReference type="EMBL" id="MSDW01000001">
    <property type="protein sequence ID" value="OKY77537.1"/>
    <property type="molecule type" value="Genomic_DNA"/>
</dbReference>
<dbReference type="Proteomes" id="UP000185744">
    <property type="component" value="Unassembled WGS sequence"/>
</dbReference>
<proteinExistence type="inferred from homology"/>
<evidence type="ECO:0000313" key="6">
    <source>
        <dbReference type="EMBL" id="OKY77537.1"/>
    </source>
</evidence>
<dbReference type="GO" id="GO:0043852">
    <property type="term" value="F:monomethylamine methyltransferase activity"/>
    <property type="evidence" value="ECO:0007669"/>
    <property type="project" value="UniProtKB-EC"/>
</dbReference>
<dbReference type="STRING" id="1903181.BTN85_0003"/>
<evidence type="ECO:0000256" key="3">
    <source>
        <dbReference type="ARBA" id="ARBA00012853"/>
    </source>
</evidence>